<sequence>MGPRRAPAGPRRRSRPLPTLRGIDFDPQRPPRAVGVWWWWWCWCVEWLGACGACEVVVVVVSVPVVVVAVSVKRNGSHVGGSPVAGCLRLLRPPPCGLNDER</sequence>
<reference evidence="1 2" key="1">
    <citation type="submission" date="2024-03" db="EMBL/GenBank/DDBJ databases">
        <title>The genome assembly and annotation of the cricket Gryllus longicercus Weissman &amp; Gray.</title>
        <authorList>
            <person name="Szrajer S."/>
            <person name="Gray D."/>
            <person name="Ylla G."/>
        </authorList>
    </citation>
    <scope>NUCLEOTIDE SEQUENCE [LARGE SCALE GENOMIC DNA]</scope>
    <source>
        <strain evidence="1">DAG 2021-001</strain>
        <tissue evidence="1">Whole body minus gut</tissue>
    </source>
</reference>
<organism evidence="1 2">
    <name type="scientific">Gryllus longicercus</name>
    <dbReference type="NCBI Taxonomy" id="2509291"/>
    <lineage>
        <taxon>Eukaryota</taxon>
        <taxon>Metazoa</taxon>
        <taxon>Ecdysozoa</taxon>
        <taxon>Arthropoda</taxon>
        <taxon>Hexapoda</taxon>
        <taxon>Insecta</taxon>
        <taxon>Pterygota</taxon>
        <taxon>Neoptera</taxon>
        <taxon>Polyneoptera</taxon>
        <taxon>Orthoptera</taxon>
        <taxon>Ensifera</taxon>
        <taxon>Gryllidea</taxon>
        <taxon>Grylloidea</taxon>
        <taxon>Gryllidae</taxon>
        <taxon>Gryllinae</taxon>
        <taxon>Gryllus</taxon>
    </lineage>
</organism>
<dbReference type="EMBL" id="JAZDUA010000097">
    <property type="protein sequence ID" value="KAK7868309.1"/>
    <property type="molecule type" value="Genomic_DNA"/>
</dbReference>
<proteinExistence type="predicted"/>
<evidence type="ECO:0000313" key="2">
    <source>
        <dbReference type="Proteomes" id="UP001378592"/>
    </source>
</evidence>
<accession>A0AAN9VND4</accession>
<dbReference type="AlphaFoldDB" id="A0AAN9VND4"/>
<dbReference type="Proteomes" id="UP001378592">
    <property type="component" value="Unassembled WGS sequence"/>
</dbReference>
<evidence type="ECO:0000313" key="1">
    <source>
        <dbReference type="EMBL" id="KAK7868309.1"/>
    </source>
</evidence>
<comment type="caution">
    <text evidence="1">The sequence shown here is derived from an EMBL/GenBank/DDBJ whole genome shotgun (WGS) entry which is preliminary data.</text>
</comment>
<keyword evidence="2" id="KW-1185">Reference proteome</keyword>
<protein>
    <submittedName>
        <fullName evidence="1">Uncharacterized protein</fullName>
    </submittedName>
</protein>
<gene>
    <name evidence="1" type="ORF">R5R35_013894</name>
</gene>
<name>A0AAN9VND4_9ORTH</name>